<dbReference type="PROSITE" id="PS50231">
    <property type="entry name" value="RICIN_B_LECTIN"/>
    <property type="match status" value="1"/>
</dbReference>
<evidence type="ECO:0000259" key="6">
    <source>
        <dbReference type="SMART" id="SM00458"/>
    </source>
</evidence>
<keyword evidence="8" id="KW-1185">Reference proteome</keyword>
<feature type="region of interest" description="Disordered" evidence="5">
    <location>
        <begin position="1"/>
        <end position="20"/>
    </location>
</feature>
<evidence type="ECO:0000256" key="2">
    <source>
        <dbReference type="ARBA" id="ARBA00022801"/>
    </source>
</evidence>
<dbReference type="EMBL" id="JAGSOH010000084">
    <property type="protein sequence ID" value="MBR7829405.1"/>
    <property type="molecule type" value="Genomic_DNA"/>
</dbReference>
<name>A0A941EF52_9ACTN</name>
<dbReference type="Pfam" id="PF14200">
    <property type="entry name" value="RicinB_lectin_2"/>
    <property type="match status" value="1"/>
</dbReference>
<keyword evidence="2 4" id="KW-0378">Hydrolase</keyword>
<dbReference type="GO" id="GO:0005975">
    <property type="term" value="P:carbohydrate metabolic process"/>
    <property type="evidence" value="ECO:0007669"/>
    <property type="project" value="InterPro"/>
</dbReference>
<evidence type="ECO:0000313" key="8">
    <source>
        <dbReference type="Proteomes" id="UP000676325"/>
    </source>
</evidence>
<dbReference type="Gene3D" id="2.115.10.20">
    <property type="entry name" value="Glycosyl hydrolase domain, family 43"/>
    <property type="match status" value="1"/>
</dbReference>
<reference evidence="7" key="1">
    <citation type="submission" date="2021-04" db="EMBL/GenBank/DDBJ databases">
        <title>Genome based classification of Actinospica acidithermotolerans sp. nov., an actinobacterium isolated from an Indonesian hot spring.</title>
        <authorList>
            <person name="Kusuma A.B."/>
            <person name="Putra K.E."/>
            <person name="Nafisah S."/>
            <person name="Loh J."/>
            <person name="Nouioui I."/>
            <person name="Goodfellow M."/>
        </authorList>
    </citation>
    <scope>NUCLEOTIDE SEQUENCE</scope>
    <source>
        <strain evidence="7">MGRD01-02</strain>
    </source>
</reference>
<evidence type="ECO:0000313" key="7">
    <source>
        <dbReference type="EMBL" id="MBR7829405.1"/>
    </source>
</evidence>
<dbReference type="PANTHER" id="PTHR22925:SF3">
    <property type="entry name" value="GLYCOSYL HYDROLASE FAMILY PROTEIN 43"/>
    <property type="match status" value="1"/>
</dbReference>
<protein>
    <submittedName>
        <fullName evidence="7">RICIN domain-containing protein</fullName>
    </submittedName>
</protein>
<dbReference type="InterPro" id="IPR023296">
    <property type="entry name" value="Glyco_hydro_beta-prop_sf"/>
</dbReference>
<dbReference type="PANTHER" id="PTHR22925">
    <property type="entry name" value="GLYCOSYL HYDROLASE 43 FAMILY MEMBER"/>
    <property type="match status" value="1"/>
</dbReference>
<feature type="region of interest" description="Disordered" evidence="5">
    <location>
        <begin position="440"/>
        <end position="470"/>
    </location>
</feature>
<evidence type="ECO:0000256" key="3">
    <source>
        <dbReference type="ARBA" id="ARBA00023295"/>
    </source>
</evidence>
<dbReference type="GO" id="GO:0004553">
    <property type="term" value="F:hydrolase activity, hydrolyzing O-glycosyl compounds"/>
    <property type="evidence" value="ECO:0007669"/>
    <property type="project" value="InterPro"/>
</dbReference>
<accession>A0A941EF52</accession>
<dbReference type="CDD" id="cd18821">
    <property type="entry name" value="GH43_Pc3Gal43A-like"/>
    <property type="match status" value="1"/>
</dbReference>
<dbReference type="SUPFAM" id="SSF75005">
    <property type="entry name" value="Arabinanase/levansucrase/invertase"/>
    <property type="match status" value="1"/>
</dbReference>
<dbReference type="RefSeq" id="WP_212520538.1">
    <property type="nucleotide sequence ID" value="NZ_JAGSOH010000084.1"/>
</dbReference>
<feature type="compositionally biased region" description="Polar residues" evidence="5">
    <location>
        <begin position="1"/>
        <end position="10"/>
    </location>
</feature>
<feature type="non-terminal residue" evidence="7">
    <location>
        <position position="1"/>
    </location>
</feature>
<feature type="compositionally biased region" description="Polar residues" evidence="5">
    <location>
        <begin position="444"/>
        <end position="470"/>
    </location>
</feature>
<dbReference type="AlphaFoldDB" id="A0A941EF52"/>
<comment type="similarity">
    <text evidence="1 4">Belongs to the glycosyl hydrolase 43 family.</text>
</comment>
<feature type="domain" description="Ricin B lectin" evidence="6">
    <location>
        <begin position="324"/>
        <end position="468"/>
    </location>
</feature>
<dbReference type="InterPro" id="IPR006710">
    <property type="entry name" value="Glyco_hydro_43"/>
</dbReference>
<dbReference type="Proteomes" id="UP000676325">
    <property type="component" value="Unassembled WGS sequence"/>
</dbReference>
<organism evidence="7 8">
    <name type="scientific">Actinospica acidithermotolerans</name>
    <dbReference type="NCBI Taxonomy" id="2828514"/>
    <lineage>
        <taxon>Bacteria</taxon>
        <taxon>Bacillati</taxon>
        <taxon>Actinomycetota</taxon>
        <taxon>Actinomycetes</taxon>
        <taxon>Catenulisporales</taxon>
        <taxon>Actinospicaceae</taxon>
        <taxon>Actinospica</taxon>
    </lineage>
</organism>
<keyword evidence="3 4" id="KW-0326">Glycosidase</keyword>
<gene>
    <name evidence="7" type="ORF">KDK95_24070</name>
</gene>
<dbReference type="SMART" id="SM00458">
    <property type="entry name" value="RICIN"/>
    <property type="match status" value="1"/>
</dbReference>
<evidence type="ECO:0000256" key="5">
    <source>
        <dbReference type="SAM" id="MobiDB-lite"/>
    </source>
</evidence>
<dbReference type="CDD" id="cd00161">
    <property type="entry name" value="beta-trefoil_Ricin-like"/>
    <property type="match status" value="1"/>
</dbReference>
<comment type="caution">
    <text evidence="7">The sequence shown here is derived from an EMBL/GenBank/DDBJ whole genome shotgun (WGS) entry which is preliminary data.</text>
</comment>
<dbReference type="Pfam" id="PF04616">
    <property type="entry name" value="Glyco_hydro_43"/>
    <property type="match status" value="1"/>
</dbReference>
<dbReference type="SUPFAM" id="SSF50370">
    <property type="entry name" value="Ricin B-like lectins"/>
    <property type="match status" value="1"/>
</dbReference>
<dbReference type="InterPro" id="IPR035992">
    <property type="entry name" value="Ricin_B-like_lectins"/>
</dbReference>
<proteinExistence type="inferred from homology"/>
<dbReference type="Gene3D" id="2.80.10.50">
    <property type="match status" value="3"/>
</dbReference>
<sequence length="470" mass="49661">HADTSSTFTPSAAWDDTSGSPLQTHGLGILKVGSTWYAYGEDKAGETSSNTSFQAIPCYSSTDLQHWTFQGDALSEQSSGDLGPSRIVERPKVIYNSSTGKYVMWMHIDNTSYSEAKVGVAESSTPCGAYTYLGSSQPLGFQSRDIGLFQDTDGTAYLLTEDRANGLRIDELSSDYLSVVSAGSSNGGSVALFADYEAPAMVKANGRYYIMASHLTGWSTNDDVYASSTSLSSGWTSFANFAPVGTETYNTQVANIIPVSGSSGTTYIYAGDRWTTSDLGDSPLIWLPLTLSGTTMNVGWQNSWSLDVTTGLATSESSNPASGDTYVLKNGKSSYVMDVSGASTSNGGKIIQWPANSGANQKWTLKQVPGTGDVFTLVSVNSGLCLDVPGSSTTEGVQLDQYTCNGGTNQEWALDPVGSYSTSGDAVYQVTSLISGYTAEDESNSTTEGSAIDQWPSNGGSNQDWTLSLS</sequence>
<evidence type="ECO:0000256" key="4">
    <source>
        <dbReference type="RuleBase" id="RU361187"/>
    </source>
</evidence>
<evidence type="ECO:0000256" key="1">
    <source>
        <dbReference type="ARBA" id="ARBA00009865"/>
    </source>
</evidence>
<dbReference type="InterPro" id="IPR000772">
    <property type="entry name" value="Ricin_B_lectin"/>
</dbReference>